<gene>
    <name evidence="2" type="ORF">VNO78_35030</name>
</gene>
<dbReference type="Proteomes" id="UP001386955">
    <property type="component" value="Unassembled WGS sequence"/>
</dbReference>
<reference evidence="2 3" key="1">
    <citation type="submission" date="2024-01" db="EMBL/GenBank/DDBJ databases">
        <title>The genomes of 5 underutilized Papilionoideae crops provide insights into root nodulation and disease resistanc.</title>
        <authorList>
            <person name="Jiang F."/>
        </authorList>
    </citation>
    <scope>NUCLEOTIDE SEQUENCE [LARGE SCALE GENOMIC DNA]</scope>
    <source>
        <strain evidence="2">DUOXIRENSHENG_FW03</strain>
        <tissue evidence="2">Leaves</tissue>
    </source>
</reference>
<name>A0AAN9RKM5_PSOTE</name>
<dbReference type="InterPro" id="IPR051304">
    <property type="entry name" value="SCF_F-box_domain"/>
</dbReference>
<keyword evidence="3" id="KW-1185">Reference proteome</keyword>
<organism evidence="2 3">
    <name type="scientific">Psophocarpus tetragonolobus</name>
    <name type="common">Winged bean</name>
    <name type="synonym">Dolichos tetragonolobus</name>
    <dbReference type="NCBI Taxonomy" id="3891"/>
    <lineage>
        <taxon>Eukaryota</taxon>
        <taxon>Viridiplantae</taxon>
        <taxon>Streptophyta</taxon>
        <taxon>Embryophyta</taxon>
        <taxon>Tracheophyta</taxon>
        <taxon>Spermatophyta</taxon>
        <taxon>Magnoliopsida</taxon>
        <taxon>eudicotyledons</taxon>
        <taxon>Gunneridae</taxon>
        <taxon>Pentapetalae</taxon>
        <taxon>rosids</taxon>
        <taxon>fabids</taxon>
        <taxon>Fabales</taxon>
        <taxon>Fabaceae</taxon>
        <taxon>Papilionoideae</taxon>
        <taxon>50 kb inversion clade</taxon>
        <taxon>NPAAA clade</taxon>
        <taxon>indigoferoid/millettioid clade</taxon>
        <taxon>Phaseoleae</taxon>
        <taxon>Psophocarpus</taxon>
    </lineage>
</organism>
<proteinExistence type="predicted"/>
<dbReference type="AlphaFoldDB" id="A0AAN9RKM5"/>
<protein>
    <recommendedName>
        <fullName evidence="1">KIB1-4 beta-propeller domain-containing protein</fullName>
    </recommendedName>
</protein>
<evidence type="ECO:0000259" key="1">
    <source>
        <dbReference type="Pfam" id="PF03478"/>
    </source>
</evidence>
<comment type="caution">
    <text evidence="2">The sequence shown here is derived from an EMBL/GenBank/DDBJ whole genome shotgun (WGS) entry which is preliminary data.</text>
</comment>
<dbReference type="InterPro" id="IPR005174">
    <property type="entry name" value="KIB1-4_b-propeller"/>
</dbReference>
<evidence type="ECO:0000313" key="3">
    <source>
        <dbReference type="Proteomes" id="UP001386955"/>
    </source>
</evidence>
<sequence length="511" mass="58074">MMRENLIIVLNDIMNYSIVNDHGGLIFFQDFEGSPPPLNPYSTHYSQSILSANNDESTLLVVNAQNSQSTRTSTLRGTKRKAPIIYVIDAQMEKFNSSFQLVVDAINFVYRPSSILLLKKKKGLNFEAMDDQVDWSELPIELWPKIGKSLENHMDVVRFRSVCESCRSSIPPSLPNSPSFSMQIPNLTYSNPSIETFLNQATVYVIQPTRGTSKLDPLAPSSKGWLIKVEESKNHPLTLLSPISDRKILYPHGTNNSPMLWNLLDYRVIELCKSYTIHSTSRFSATASKVVFFPNSPWIGVEESVACCIFSEGKLGFMKYGDEKWTLVDDKNFFYDDVIVFKGQFYVTDKWGTISWVDTSSLKLVQFSPPLCGFGNKKHLVESCGSLYVVDRYYESEPPRRRNYVGRPDRDAAVECFKVYKLDEEWGTWVDVKHLGGRAFILGNSCSFSVSTKELTGYQGNCIYFTDIFDVRVYDLDDHSIVPIDFDPCIDKSMCSHSPWVRIGGQNPVNY</sequence>
<evidence type="ECO:0000313" key="2">
    <source>
        <dbReference type="EMBL" id="KAK7376176.1"/>
    </source>
</evidence>
<accession>A0AAN9RKM5</accession>
<dbReference type="EMBL" id="JAYMYS010000033">
    <property type="protein sequence ID" value="KAK7376176.1"/>
    <property type="molecule type" value="Genomic_DNA"/>
</dbReference>
<feature type="domain" description="KIB1-4 beta-propeller" evidence="1">
    <location>
        <begin position="218"/>
        <end position="475"/>
    </location>
</feature>
<dbReference type="Pfam" id="PF03478">
    <property type="entry name" value="Beta-prop_KIB1-4"/>
    <property type="match status" value="1"/>
</dbReference>
<dbReference type="PANTHER" id="PTHR47123:SF28">
    <property type="entry name" value="F-BOX DOMAIN-CONTAINING PROTEIN"/>
    <property type="match status" value="1"/>
</dbReference>
<dbReference type="PANTHER" id="PTHR47123">
    <property type="entry name" value="F-BOX PROTEIN SKIP23"/>
    <property type="match status" value="1"/>
</dbReference>